<accession>A0A6G1HRH4</accession>
<keyword evidence="3" id="KW-0862">Zinc</keyword>
<reference evidence="7" key="1">
    <citation type="journal article" date="2020" name="Stud. Mycol.">
        <title>101 Dothideomycetes genomes: a test case for predicting lifestyles and emergence of pathogens.</title>
        <authorList>
            <person name="Haridas S."/>
            <person name="Albert R."/>
            <person name="Binder M."/>
            <person name="Bloem J."/>
            <person name="Labutti K."/>
            <person name="Salamov A."/>
            <person name="Andreopoulos B."/>
            <person name="Baker S."/>
            <person name="Barry K."/>
            <person name="Bills G."/>
            <person name="Bluhm B."/>
            <person name="Cannon C."/>
            <person name="Castanera R."/>
            <person name="Culley D."/>
            <person name="Daum C."/>
            <person name="Ezra D."/>
            <person name="Gonzalez J."/>
            <person name="Henrissat B."/>
            <person name="Kuo A."/>
            <person name="Liang C."/>
            <person name="Lipzen A."/>
            <person name="Lutzoni F."/>
            <person name="Magnuson J."/>
            <person name="Mondo S."/>
            <person name="Nolan M."/>
            <person name="Ohm R."/>
            <person name="Pangilinan J."/>
            <person name="Park H.-J."/>
            <person name="Ramirez L."/>
            <person name="Alfaro M."/>
            <person name="Sun H."/>
            <person name="Tritt A."/>
            <person name="Yoshinaga Y."/>
            <person name="Zwiers L.-H."/>
            <person name="Turgeon B."/>
            <person name="Goodwin S."/>
            <person name="Spatafora J."/>
            <person name="Crous P."/>
            <person name="Grigoriev I."/>
        </authorList>
    </citation>
    <scope>NUCLEOTIDE SEQUENCE</scope>
    <source>
        <strain evidence="7">CBS 262.69</strain>
    </source>
</reference>
<feature type="region of interest" description="Disordered" evidence="5">
    <location>
        <begin position="175"/>
        <end position="201"/>
    </location>
</feature>
<dbReference type="GO" id="GO:0043539">
    <property type="term" value="F:protein serine/threonine kinase activator activity"/>
    <property type="evidence" value="ECO:0007669"/>
    <property type="project" value="TreeGrafter"/>
</dbReference>
<dbReference type="GO" id="GO:0031431">
    <property type="term" value="C:Dbf4-dependent protein kinase complex"/>
    <property type="evidence" value="ECO:0007669"/>
    <property type="project" value="TreeGrafter"/>
</dbReference>
<evidence type="ECO:0000313" key="8">
    <source>
        <dbReference type="Proteomes" id="UP000799640"/>
    </source>
</evidence>
<sequence length="622" mass="69780">MATLRVPPSPQPPSNMAHHRVPLTTLANGPNSPFRSNAITNVKRSRTQTTVTLDGSLDNQPPQKKQAIAYGENESRRPAVLRKGTYQSVTKAADALNETKPTKQVDKGSKREQDNMESIRQWKRHYRKVFPQIVFFFEGIPKDVHARISRQILTLGAREEIFFSNKVTHVVTTRDIPPESSTSNTGSAHSEARLHEQTKTINPSLLETQSRNKFSFESALARRQASAAGVTTRLENGIVRKQVDVLHKAREMGMKIWALEKLDRMLSTLFNTDTEDAPLPQTRTQSATAKSRDGLAQMLHRETQQATNNVDWACDMVNFRGYYLYVHDMDEQTRPAMIREYSRAAQKEQGKWPQLRVTSPGRCPFLDEPRSRVLENQAAEKAREEAKTIASRTRAASAALQAHRPLAENNNLATRRATSTQESFAQPKPGPIQRTSTDTLPPFGSMPVNTRVVSRYGGEPTASGMQPSNITSAIRSQMISSTAPGMGHKAASKEMNQLKRKVLERNSSATTTSFLADARAGLGDDAGASRPSKRKAEALEGIAEEEVIDVANEVRPKRRVVTRKRKQDKEAKPGYCENCRAKFDDFEEHIASRNHRKFALAQENWRELDSLLEQLVRPLRDE</sequence>
<dbReference type="InterPro" id="IPR036420">
    <property type="entry name" value="BRCT_dom_sf"/>
</dbReference>
<dbReference type="PANTHER" id="PTHR15375">
    <property type="entry name" value="ACTIVATOR OF S-PHASE KINASE-RELATED"/>
    <property type="match status" value="1"/>
</dbReference>
<keyword evidence="8" id="KW-1185">Reference proteome</keyword>
<evidence type="ECO:0000259" key="6">
    <source>
        <dbReference type="PROSITE" id="PS51265"/>
    </source>
</evidence>
<dbReference type="InterPro" id="IPR038545">
    <property type="entry name" value="Znf_DBF_sf"/>
</dbReference>
<dbReference type="Gene3D" id="3.40.50.10190">
    <property type="entry name" value="BRCT domain"/>
    <property type="match status" value="2"/>
</dbReference>
<dbReference type="FunFam" id="6.10.250.3410:FF:000001">
    <property type="entry name" value="Protein DBF4 homolog A"/>
    <property type="match status" value="1"/>
</dbReference>
<dbReference type="SMART" id="SM00586">
    <property type="entry name" value="ZnF_DBF"/>
    <property type="match status" value="1"/>
</dbReference>
<protein>
    <recommendedName>
        <fullName evidence="6">DBF4-type domain-containing protein</fullName>
    </recommendedName>
</protein>
<dbReference type="Gene3D" id="6.10.250.3410">
    <property type="entry name" value="DBF zinc finger"/>
    <property type="match status" value="1"/>
</dbReference>
<evidence type="ECO:0000256" key="4">
    <source>
        <dbReference type="PROSITE-ProRule" id="PRU00600"/>
    </source>
</evidence>
<dbReference type="InterPro" id="IPR051590">
    <property type="entry name" value="Replication_Regulatory_Kinase"/>
</dbReference>
<dbReference type="PROSITE" id="PS51265">
    <property type="entry name" value="ZF_DBF4"/>
    <property type="match status" value="1"/>
</dbReference>
<dbReference type="AlphaFoldDB" id="A0A6G1HRH4"/>
<keyword evidence="1" id="KW-0479">Metal-binding</keyword>
<feature type="domain" description="DBF4-type" evidence="6">
    <location>
        <begin position="569"/>
        <end position="618"/>
    </location>
</feature>
<dbReference type="PANTHER" id="PTHR15375:SF26">
    <property type="entry name" value="PROTEIN CHIFFON"/>
    <property type="match status" value="1"/>
</dbReference>
<dbReference type="OrthoDB" id="21380at2759"/>
<dbReference type="GO" id="GO:1901987">
    <property type="term" value="P:regulation of cell cycle phase transition"/>
    <property type="evidence" value="ECO:0007669"/>
    <property type="project" value="TreeGrafter"/>
</dbReference>
<evidence type="ECO:0000256" key="3">
    <source>
        <dbReference type="ARBA" id="ARBA00022833"/>
    </source>
</evidence>
<dbReference type="GO" id="GO:0010571">
    <property type="term" value="P:positive regulation of nuclear cell cycle DNA replication"/>
    <property type="evidence" value="ECO:0007669"/>
    <property type="project" value="TreeGrafter"/>
</dbReference>
<gene>
    <name evidence="7" type="ORF">EJ06DRAFT_87248</name>
</gene>
<dbReference type="Pfam" id="PF07535">
    <property type="entry name" value="zf-DBF"/>
    <property type="match status" value="1"/>
</dbReference>
<keyword evidence="2 4" id="KW-0863">Zinc-finger</keyword>
<dbReference type="InterPro" id="IPR006572">
    <property type="entry name" value="Znf_DBF"/>
</dbReference>
<evidence type="ECO:0000256" key="1">
    <source>
        <dbReference type="ARBA" id="ARBA00022723"/>
    </source>
</evidence>
<dbReference type="Proteomes" id="UP000799640">
    <property type="component" value="Unassembled WGS sequence"/>
</dbReference>
<dbReference type="GO" id="GO:0003676">
    <property type="term" value="F:nucleic acid binding"/>
    <property type="evidence" value="ECO:0007669"/>
    <property type="project" value="InterPro"/>
</dbReference>
<dbReference type="EMBL" id="ML996699">
    <property type="protein sequence ID" value="KAF2398658.1"/>
    <property type="molecule type" value="Genomic_DNA"/>
</dbReference>
<feature type="compositionally biased region" description="Polar residues" evidence="5">
    <location>
        <begin position="410"/>
        <end position="424"/>
    </location>
</feature>
<evidence type="ECO:0000256" key="2">
    <source>
        <dbReference type="ARBA" id="ARBA00022771"/>
    </source>
</evidence>
<organism evidence="7 8">
    <name type="scientific">Trichodelitschia bisporula</name>
    <dbReference type="NCBI Taxonomy" id="703511"/>
    <lineage>
        <taxon>Eukaryota</taxon>
        <taxon>Fungi</taxon>
        <taxon>Dikarya</taxon>
        <taxon>Ascomycota</taxon>
        <taxon>Pezizomycotina</taxon>
        <taxon>Dothideomycetes</taxon>
        <taxon>Dothideomycetes incertae sedis</taxon>
        <taxon>Phaeotrichales</taxon>
        <taxon>Phaeotrichaceae</taxon>
        <taxon>Trichodelitschia</taxon>
    </lineage>
</organism>
<dbReference type="Pfam" id="PF08630">
    <property type="entry name" value="Dfp1_Him1_M"/>
    <property type="match status" value="1"/>
</dbReference>
<feature type="region of interest" description="Disordered" evidence="5">
    <location>
        <begin position="410"/>
        <end position="446"/>
    </location>
</feature>
<dbReference type="InterPro" id="IPR055116">
    <property type="entry name" value="DBF4_BRCT"/>
</dbReference>
<evidence type="ECO:0000256" key="5">
    <source>
        <dbReference type="SAM" id="MobiDB-lite"/>
    </source>
</evidence>
<dbReference type="InterPro" id="IPR013939">
    <property type="entry name" value="Regulatory_Dfp1/Him1"/>
</dbReference>
<evidence type="ECO:0000313" key="7">
    <source>
        <dbReference type="EMBL" id="KAF2398658.1"/>
    </source>
</evidence>
<dbReference type="Pfam" id="PF22437">
    <property type="entry name" value="DBF4_BRCT"/>
    <property type="match status" value="1"/>
</dbReference>
<dbReference type="CDD" id="cd00027">
    <property type="entry name" value="BRCT"/>
    <property type="match status" value="1"/>
</dbReference>
<proteinExistence type="predicted"/>
<dbReference type="GO" id="GO:0008270">
    <property type="term" value="F:zinc ion binding"/>
    <property type="evidence" value="ECO:0007669"/>
    <property type="project" value="UniProtKB-KW"/>
</dbReference>
<dbReference type="SUPFAM" id="SSF52113">
    <property type="entry name" value="BRCT domain"/>
    <property type="match status" value="1"/>
</dbReference>
<name>A0A6G1HRH4_9PEZI</name>
<feature type="compositionally biased region" description="Polar residues" evidence="5">
    <location>
        <begin position="179"/>
        <end position="188"/>
    </location>
</feature>